<keyword evidence="1" id="KW-0812">Transmembrane</keyword>
<dbReference type="InterPro" id="IPR000620">
    <property type="entry name" value="EamA_dom"/>
</dbReference>
<reference evidence="4" key="1">
    <citation type="submission" date="2016-10" db="EMBL/GenBank/DDBJ databases">
        <authorList>
            <person name="Varghese N."/>
            <person name="Submissions S."/>
        </authorList>
    </citation>
    <scope>NUCLEOTIDE SEQUENCE [LARGE SCALE GENOMIC DNA]</scope>
    <source>
        <strain evidence="4">CGMCC 1.7736</strain>
    </source>
</reference>
<protein>
    <submittedName>
        <fullName evidence="3">Uncharacterized membrane protein</fullName>
    </submittedName>
</protein>
<evidence type="ECO:0000313" key="4">
    <source>
        <dbReference type="Proteomes" id="UP000198531"/>
    </source>
</evidence>
<name>A0A1I6IIB5_9EURY</name>
<dbReference type="GO" id="GO:0016020">
    <property type="term" value="C:membrane"/>
    <property type="evidence" value="ECO:0007669"/>
    <property type="project" value="InterPro"/>
</dbReference>
<evidence type="ECO:0000256" key="1">
    <source>
        <dbReference type="SAM" id="Phobius"/>
    </source>
</evidence>
<keyword evidence="1" id="KW-0472">Membrane</keyword>
<accession>A0A1I6IIB5</accession>
<dbReference type="Proteomes" id="UP000198531">
    <property type="component" value="Unassembled WGS sequence"/>
</dbReference>
<evidence type="ECO:0000313" key="3">
    <source>
        <dbReference type="EMBL" id="SFR66485.1"/>
    </source>
</evidence>
<feature type="domain" description="EamA" evidence="2">
    <location>
        <begin position="172"/>
        <end position="297"/>
    </location>
</feature>
<feature type="transmembrane region" description="Helical" evidence="1">
    <location>
        <begin position="168"/>
        <end position="189"/>
    </location>
</feature>
<feature type="transmembrane region" description="Helical" evidence="1">
    <location>
        <begin position="287"/>
        <end position="305"/>
    </location>
</feature>
<dbReference type="AlphaFoldDB" id="A0A1I6IIB5"/>
<dbReference type="RefSeq" id="WP_089809645.1">
    <property type="nucleotide sequence ID" value="NZ_FOYT01000003.1"/>
</dbReference>
<dbReference type="Gene3D" id="1.10.3730.20">
    <property type="match status" value="1"/>
</dbReference>
<feature type="transmembrane region" description="Helical" evidence="1">
    <location>
        <begin position="259"/>
        <end position="280"/>
    </location>
</feature>
<dbReference type="OrthoDB" id="307949at2157"/>
<feature type="transmembrane region" description="Helical" evidence="1">
    <location>
        <begin position="30"/>
        <end position="52"/>
    </location>
</feature>
<feature type="transmembrane region" description="Helical" evidence="1">
    <location>
        <begin position="59"/>
        <end position="75"/>
    </location>
</feature>
<feature type="transmembrane region" description="Helical" evidence="1">
    <location>
        <begin position="201"/>
        <end position="220"/>
    </location>
</feature>
<dbReference type="SUPFAM" id="SSF103481">
    <property type="entry name" value="Multidrug resistance efflux transporter EmrE"/>
    <property type="match status" value="2"/>
</dbReference>
<feature type="domain" description="EamA" evidence="2">
    <location>
        <begin position="3"/>
        <end position="137"/>
    </location>
</feature>
<gene>
    <name evidence="3" type="ORF">SAMN04487947_3315</name>
</gene>
<organism evidence="3 4">
    <name type="scientific">Halogeometricum rufum</name>
    <dbReference type="NCBI Taxonomy" id="553469"/>
    <lineage>
        <taxon>Archaea</taxon>
        <taxon>Methanobacteriati</taxon>
        <taxon>Methanobacteriota</taxon>
        <taxon>Stenosarchaea group</taxon>
        <taxon>Halobacteria</taxon>
        <taxon>Halobacteriales</taxon>
        <taxon>Haloferacaceae</taxon>
        <taxon>Halogeometricum</taxon>
    </lineage>
</organism>
<evidence type="ECO:0000259" key="2">
    <source>
        <dbReference type="Pfam" id="PF00892"/>
    </source>
</evidence>
<feature type="transmembrane region" description="Helical" evidence="1">
    <location>
        <begin position="95"/>
        <end position="115"/>
    </location>
</feature>
<dbReference type="Pfam" id="PF00892">
    <property type="entry name" value="EamA"/>
    <property type="match status" value="2"/>
</dbReference>
<dbReference type="EMBL" id="FOYT01000003">
    <property type="protein sequence ID" value="SFR66485.1"/>
    <property type="molecule type" value="Genomic_DNA"/>
</dbReference>
<feature type="transmembrane region" description="Helical" evidence="1">
    <location>
        <begin position="232"/>
        <end position="253"/>
    </location>
</feature>
<proteinExistence type="predicted"/>
<keyword evidence="4" id="KW-1185">Reference proteome</keyword>
<dbReference type="InterPro" id="IPR037185">
    <property type="entry name" value="EmrE-like"/>
</dbReference>
<keyword evidence="1" id="KW-1133">Transmembrane helix</keyword>
<dbReference type="STRING" id="553469.SAMN04487947_3315"/>
<sequence>MSVALALLSSVGFGFQTLFVRHGLSRDDDSTPLAAATVTLVTSCTLLAAILFVRRGVPTVPALAFLLPFLVAGVLDPGVSRLLYFEGIDRVGPSVAAALTASSPAVATFVAVPVLGERVTAAKAVGVGLVVLGVATIQFRRPSAEESSAVEELDAVRQELLDTSPRDLSVPVGAAVVIALSFVVVKVGLAGPVSTLVGTTVAQLAAVATILPLALGSGRVRRYAGTTSTEALASFVAAGVFVGTAWYAMFLALDLGSVVTVLPVVSTYPLVVVAASYALAGEWPRSPALLAAVFAIVVGAAAVQVG</sequence>
<dbReference type="PANTHER" id="PTHR22911:SF137">
    <property type="entry name" value="SOLUTE CARRIER FAMILY 35 MEMBER G2-RELATED"/>
    <property type="match status" value="1"/>
</dbReference>
<dbReference type="PANTHER" id="PTHR22911">
    <property type="entry name" value="ACYL-MALONYL CONDENSING ENZYME-RELATED"/>
    <property type="match status" value="1"/>
</dbReference>